<sequence length="289" mass="32286">MAVLPRPPAGDLRGAGEPVSAIGSLLAAGRYVIFNAGRECGEERWEILATPEGYLVTGEQEVVPPHPFPNRQEYRGTLGPDWRPAKLEILWRVGERRLRATHRTEGGMWRVRIEYGGQVREQEGDFPDLCEVEYGTHLFNTVMLARRDFQIGGEHEFPVLRIGPPLMAVSPERMLYRCVEQGSVETPFGAVTAKRYVVSLPPGPEEQGYSFWADEDGLVLESYEGPDRSRPWMRLVELRRGDAAPPLWPVTMAASGARIETCRRAARPLRALPGPFISVMTVREEGGPP</sequence>
<name>A0A538S8I9_UNCEI</name>
<dbReference type="AlphaFoldDB" id="A0A538S8I9"/>
<dbReference type="EMBL" id="VBOT01000170">
    <property type="protein sequence ID" value="TMQ47688.1"/>
    <property type="molecule type" value="Genomic_DNA"/>
</dbReference>
<organism evidence="1 2">
    <name type="scientific">Eiseniibacteriota bacterium</name>
    <dbReference type="NCBI Taxonomy" id="2212470"/>
    <lineage>
        <taxon>Bacteria</taxon>
        <taxon>Candidatus Eiseniibacteriota</taxon>
    </lineage>
</organism>
<comment type="caution">
    <text evidence="1">The sequence shown here is derived from an EMBL/GenBank/DDBJ whole genome shotgun (WGS) entry which is preliminary data.</text>
</comment>
<proteinExistence type="predicted"/>
<protein>
    <submittedName>
        <fullName evidence="1">Uncharacterized protein</fullName>
    </submittedName>
</protein>
<dbReference type="SUPFAM" id="SSF159275">
    <property type="entry name" value="PA1994-like"/>
    <property type="match status" value="1"/>
</dbReference>
<dbReference type="Proteomes" id="UP000320184">
    <property type="component" value="Unassembled WGS sequence"/>
</dbReference>
<accession>A0A538S8I9</accession>
<gene>
    <name evidence="1" type="ORF">E6K73_13300</name>
</gene>
<evidence type="ECO:0000313" key="2">
    <source>
        <dbReference type="Proteomes" id="UP000320184"/>
    </source>
</evidence>
<reference evidence="1 2" key="1">
    <citation type="journal article" date="2019" name="Nat. Microbiol.">
        <title>Mediterranean grassland soil C-N compound turnover is dependent on rainfall and depth, and is mediated by genomically divergent microorganisms.</title>
        <authorList>
            <person name="Diamond S."/>
            <person name="Andeer P.F."/>
            <person name="Li Z."/>
            <person name="Crits-Christoph A."/>
            <person name="Burstein D."/>
            <person name="Anantharaman K."/>
            <person name="Lane K.R."/>
            <person name="Thomas B.C."/>
            <person name="Pan C."/>
            <person name="Northen T.R."/>
            <person name="Banfield J.F."/>
        </authorList>
    </citation>
    <scope>NUCLEOTIDE SEQUENCE [LARGE SCALE GENOMIC DNA]</scope>
    <source>
        <strain evidence="1">WS_3</strain>
    </source>
</reference>
<evidence type="ECO:0000313" key="1">
    <source>
        <dbReference type="EMBL" id="TMQ47688.1"/>
    </source>
</evidence>